<dbReference type="AlphaFoldDB" id="A0A6G7J5F7"/>
<dbReference type="Proteomes" id="UP000502928">
    <property type="component" value="Chromosome"/>
</dbReference>
<dbReference type="EMBL" id="CP049616">
    <property type="protein sequence ID" value="QII45818.1"/>
    <property type="molecule type" value="Genomic_DNA"/>
</dbReference>
<dbReference type="RefSeq" id="WP_166249204.1">
    <property type="nucleotide sequence ID" value="NZ_CP049616.1"/>
</dbReference>
<keyword evidence="2" id="KW-1185">Reference proteome</keyword>
<proteinExistence type="predicted"/>
<name>A0A6G7J5F7_9FLAO</name>
<dbReference type="KEGG" id="mut:GVT53_14420"/>
<organism evidence="1 2">
    <name type="scientific">Flagellimonas oceani</name>
    <dbReference type="NCBI Taxonomy" id="2698672"/>
    <lineage>
        <taxon>Bacteria</taxon>
        <taxon>Pseudomonadati</taxon>
        <taxon>Bacteroidota</taxon>
        <taxon>Flavobacteriia</taxon>
        <taxon>Flavobacteriales</taxon>
        <taxon>Flavobacteriaceae</taxon>
        <taxon>Flagellimonas</taxon>
    </lineage>
</organism>
<accession>A0A6G7J5F7</accession>
<gene>
    <name evidence="1" type="ORF">GVT53_14420</name>
</gene>
<protein>
    <submittedName>
        <fullName evidence="1">Uncharacterized protein</fullName>
    </submittedName>
</protein>
<sequence length="97" mass="11090">MFDKSQIVHLIQQDLKHSQLTEALRNLGLDDHGLYSLDLMSLVAELMQVPPEQMEHFTEIYGSYLDKAVDYPITYLGEHLLPVAEACYRRLLGGKVD</sequence>
<evidence type="ECO:0000313" key="1">
    <source>
        <dbReference type="EMBL" id="QII45818.1"/>
    </source>
</evidence>
<reference evidence="1 2" key="1">
    <citation type="submission" date="2020-02" db="EMBL/GenBank/DDBJ databases">
        <title>Complete genome of Muricauda sp. 501str8.</title>
        <authorList>
            <person name="Dong B."/>
            <person name="Zhu S."/>
            <person name="Yang J."/>
            <person name="Chen J."/>
        </authorList>
    </citation>
    <scope>NUCLEOTIDE SEQUENCE [LARGE SCALE GENOMIC DNA]</scope>
    <source>
        <strain evidence="1 2">501str8</strain>
    </source>
</reference>
<evidence type="ECO:0000313" key="2">
    <source>
        <dbReference type="Proteomes" id="UP000502928"/>
    </source>
</evidence>